<feature type="compositionally biased region" description="Basic and acidic residues" evidence="3">
    <location>
        <begin position="197"/>
        <end position="216"/>
    </location>
</feature>
<feature type="region of interest" description="Disordered" evidence="3">
    <location>
        <begin position="1"/>
        <end position="38"/>
    </location>
</feature>
<feature type="compositionally biased region" description="Acidic residues" evidence="3">
    <location>
        <begin position="22"/>
        <end position="33"/>
    </location>
</feature>
<reference evidence="5 6" key="1">
    <citation type="submission" date="2019-08" db="EMBL/GenBank/DDBJ databases">
        <title>Draft genome sequences of two oriental melons (Cucumis melo L. var makuwa).</title>
        <authorList>
            <person name="Kwon S.-Y."/>
        </authorList>
    </citation>
    <scope>NUCLEOTIDE SEQUENCE [LARGE SCALE GENOMIC DNA]</scope>
    <source>
        <strain evidence="6">cv. SW 3</strain>
        <tissue evidence="5">Leaf</tissue>
    </source>
</reference>
<evidence type="ECO:0000313" key="6">
    <source>
        <dbReference type="Proteomes" id="UP000321393"/>
    </source>
</evidence>
<dbReference type="SUPFAM" id="SSF57756">
    <property type="entry name" value="Retrovirus zinc finger-like domains"/>
    <property type="match status" value="1"/>
</dbReference>
<dbReference type="Pfam" id="PF00098">
    <property type="entry name" value="zf-CCHC"/>
    <property type="match status" value="1"/>
</dbReference>
<comment type="caution">
    <text evidence="5">The sequence shown here is derived from an EMBL/GenBank/DDBJ whole genome shotgun (WGS) entry which is preliminary data.</text>
</comment>
<keyword evidence="1" id="KW-0863">Zinc-finger</keyword>
<gene>
    <name evidence="5" type="ORF">E6C27_scaffold134G00360</name>
</gene>
<dbReference type="InterPro" id="IPR036875">
    <property type="entry name" value="Znf_CCHC_sf"/>
</dbReference>
<dbReference type="Gene3D" id="4.10.60.10">
    <property type="entry name" value="Zinc finger, CCHC-type"/>
    <property type="match status" value="1"/>
</dbReference>
<dbReference type="PANTHER" id="PTHR35046:SF9">
    <property type="entry name" value="RNA-DIRECTED DNA POLYMERASE"/>
    <property type="match status" value="1"/>
</dbReference>
<dbReference type="InterPro" id="IPR021109">
    <property type="entry name" value="Peptidase_aspartic_dom_sf"/>
</dbReference>
<dbReference type="AlphaFoldDB" id="A0A5A7SLA2"/>
<feature type="coiled-coil region" evidence="2">
    <location>
        <begin position="251"/>
        <end position="278"/>
    </location>
</feature>
<dbReference type="PANTHER" id="PTHR35046">
    <property type="entry name" value="ZINC KNUCKLE (CCHC-TYPE) FAMILY PROTEIN"/>
    <property type="match status" value="1"/>
</dbReference>
<dbReference type="SMART" id="SM00343">
    <property type="entry name" value="ZnF_C2HC"/>
    <property type="match status" value="1"/>
</dbReference>
<dbReference type="InterPro" id="IPR001878">
    <property type="entry name" value="Znf_CCHC"/>
</dbReference>
<sequence>MVSEQPRSLGRMAGRRRNNPAAEDDREQEEAEDIAALPPKTSTVRLLVVKESLGDLHEKFNRLLENFELLNRRMDGMLAPPRIEAEVVNGRNCDDRHGRRARGNYRNLHNQQHARRERADYDPPQFFEEDAQEGQEPWQEIQDDELMSSNEQETVEEMINIRTKNMSRKSTWETSSSKNPNYFNKASDQPSTSLQGKGKEVDTQELNSEKRKETANRSKSQNNYTHPSLGKCFRCGQTGHLSNTCPQQKTIALADEEEDSKSENSKDAEEEVELIEADNGDRVSCILQRVLLAPREERDPQRHSRFKTRCTINGKVCDVIIDSGSSENSIAKKLVANLNMKAKPHPNPYKIGWVKKGGEAMVNEICTVPLSIGSEYKDQTICDVIEMDVCMSHPPRKALVA</sequence>
<protein>
    <submittedName>
        <fullName evidence="5">Zf-CCHC domain-containing protein</fullName>
    </submittedName>
</protein>
<feature type="domain" description="CCHC-type" evidence="4">
    <location>
        <begin position="231"/>
        <end position="247"/>
    </location>
</feature>
<dbReference type="Proteomes" id="UP000321393">
    <property type="component" value="Unassembled WGS sequence"/>
</dbReference>
<keyword evidence="2" id="KW-0175">Coiled coil</keyword>
<accession>A0A5A7SLA2</accession>
<feature type="region of interest" description="Disordered" evidence="3">
    <location>
        <begin position="166"/>
        <end position="229"/>
    </location>
</feature>
<evidence type="ECO:0000313" key="5">
    <source>
        <dbReference type="EMBL" id="KAA0031954.1"/>
    </source>
</evidence>
<dbReference type="GO" id="GO:0008270">
    <property type="term" value="F:zinc ion binding"/>
    <property type="evidence" value="ECO:0007669"/>
    <property type="project" value="UniProtKB-KW"/>
</dbReference>
<evidence type="ECO:0000256" key="2">
    <source>
        <dbReference type="SAM" id="Coils"/>
    </source>
</evidence>
<feature type="compositionally biased region" description="Polar residues" evidence="3">
    <location>
        <begin position="217"/>
        <end position="226"/>
    </location>
</feature>
<name>A0A5A7SLA2_CUCMM</name>
<evidence type="ECO:0000256" key="1">
    <source>
        <dbReference type="PROSITE-ProRule" id="PRU00047"/>
    </source>
</evidence>
<keyword evidence="1" id="KW-0479">Metal-binding</keyword>
<evidence type="ECO:0000259" key="4">
    <source>
        <dbReference type="PROSITE" id="PS50158"/>
    </source>
</evidence>
<dbReference type="EMBL" id="SSTE01021884">
    <property type="protein sequence ID" value="KAA0031954.1"/>
    <property type="molecule type" value="Genomic_DNA"/>
</dbReference>
<dbReference type="Gene3D" id="2.40.70.10">
    <property type="entry name" value="Acid Proteases"/>
    <property type="match status" value="1"/>
</dbReference>
<proteinExistence type="predicted"/>
<feature type="compositionally biased region" description="Polar residues" evidence="3">
    <location>
        <begin position="166"/>
        <end position="195"/>
    </location>
</feature>
<organism evidence="5 6">
    <name type="scientific">Cucumis melo var. makuwa</name>
    <name type="common">Oriental melon</name>
    <dbReference type="NCBI Taxonomy" id="1194695"/>
    <lineage>
        <taxon>Eukaryota</taxon>
        <taxon>Viridiplantae</taxon>
        <taxon>Streptophyta</taxon>
        <taxon>Embryophyta</taxon>
        <taxon>Tracheophyta</taxon>
        <taxon>Spermatophyta</taxon>
        <taxon>Magnoliopsida</taxon>
        <taxon>eudicotyledons</taxon>
        <taxon>Gunneridae</taxon>
        <taxon>Pentapetalae</taxon>
        <taxon>rosids</taxon>
        <taxon>fabids</taxon>
        <taxon>Cucurbitales</taxon>
        <taxon>Cucurbitaceae</taxon>
        <taxon>Benincaseae</taxon>
        <taxon>Cucumis</taxon>
    </lineage>
</organism>
<dbReference type="GO" id="GO:0003676">
    <property type="term" value="F:nucleic acid binding"/>
    <property type="evidence" value="ECO:0007669"/>
    <property type="project" value="InterPro"/>
</dbReference>
<evidence type="ECO:0000256" key="3">
    <source>
        <dbReference type="SAM" id="MobiDB-lite"/>
    </source>
</evidence>
<dbReference type="OrthoDB" id="1932417at2759"/>
<keyword evidence="1" id="KW-0862">Zinc</keyword>
<dbReference type="PROSITE" id="PS50158">
    <property type="entry name" value="ZF_CCHC"/>
    <property type="match status" value="1"/>
</dbReference>
<dbReference type="CDD" id="cd00303">
    <property type="entry name" value="retropepsin_like"/>
    <property type="match status" value="1"/>
</dbReference>